<dbReference type="InterPro" id="IPR023079">
    <property type="entry name" value="SBPase"/>
</dbReference>
<evidence type="ECO:0000313" key="10">
    <source>
        <dbReference type="Proteomes" id="UP001295423"/>
    </source>
</evidence>
<dbReference type="AlphaFoldDB" id="A0AAD2G953"/>
<comment type="pathway">
    <text evidence="6">Carbohydrate biosynthesis.</text>
</comment>
<evidence type="ECO:0000256" key="1">
    <source>
        <dbReference type="ARBA" id="ARBA00010941"/>
    </source>
</evidence>
<evidence type="ECO:0000313" key="9">
    <source>
        <dbReference type="EMBL" id="CAJ1966472.1"/>
    </source>
</evidence>
<dbReference type="Pfam" id="PF18913">
    <property type="entry name" value="FBPase_C"/>
    <property type="match status" value="1"/>
</dbReference>
<evidence type="ECO:0008006" key="11">
    <source>
        <dbReference type="Google" id="ProtNLM"/>
    </source>
</evidence>
<dbReference type="EMBL" id="CAKOGP040002291">
    <property type="protein sequence ID" value="CAJ1966472.1"/>
    <property type="molecule type" value="Genomic_DNA"/>
</dbReference>
<dbReference type="PRINTS" id="PR01958">
    <property type="entry name" value="S17BPHPHTASE"/>
</dbReference>
<name>A0AAD2G953_9STRA</name>
<dbReference type="Proteomes" id="UP001295423">
    <property type="component" value="Unassembled WGS sequence"/>
</dbReference>
<sequence>MSTAQQKQEQFQKKDSSFGASCTSFYTTEEKKDSYETLDDVLLEKCADEKIRAVIQDLMQVCADITEALRVALVTVEGSTNDFGDSQLSVDVIADKLLWDAVKKSPVIREGASEEDPIVRNVDEGGEGEFTVCWDPLDGSSIVDNNWAVGTMIGVWPKKTGLIGATGRDQVTSVVALYGPRTTVLVALDDGTYEFTYGCNSDGNTSSTPRRPSMGIISEGNTGIISEGNASLASMSSIKDDTWICSRHAIRIKPTSKIFSPANLRASQELTGYRNLVDHYMVNRYTLRYTGGLVPDVYQQFTKRQGVFCNPTSEKSPAKLRLAFEAAPFGLLVEKSGGKTSDGITGGSILDVQINAVDQRTALCLGSTNEVDRFNEMLGLTDSDNSDTKADAIAEARALAASLQSKVVAEGGTLAANMKSKFTAFTDRFVK</sequence>
<evidence type="ECO:0000259" key="8">
    <source>
        <dbReference type="Pfam" id="PF18913"/>
    </source>
</evidence>
<dbReference type="GO" id="GO:0006002">
    <property type="term" value="P:fructose 6-phosphate metabolic process"/>
    <property type="evidence" value="ECO:0007669"/>
    <property type="project" value="TreeGrafter"/>
</dbReference>
<dbReference type="GO" id="GO:0042132">
    <property type="term" value="F:fructose 1,6-bisphosphate 1-phosphatase activity"/>
    <property type="evidence" value="ECO:0007669"/>
    <property type="project" value="TreeGrafter"/>
</dbReference>
<protein>
    <recommendedName>
        <fullName evidence="11">Fructose-bisphosphatase</fullName>
    </recommendedName>
</protein>
<feature type="domain" description="Fructose-1-6-bisphosphatase class I N-terminal" evidence="7">
    <location>
        <begin position="58"/>
        <end position="199"/>
    </location>
</feature>
<dbReference type="Pfam" id="PF00316">
    <property type="entry name" value="FBPase"/>
    <property type="match status" value="1"/>
</dbReference>
<dbReference type="InterPro" id="IPR033391">
    <property type="entry name" value="FBPase_N"/>
</dbReference>
<evidence type="ECO:0000256" key="6">
    <source>
        <dbReference type="ARBA" id="ARBA00024331"/>
    </source>
</evidence>
<evidence type="ECO:0000256" key="5">
    <source>
        <dbReference type="ARBA" id="ARBA00023277"/>
    </source>
</evidence>
<gene>
    <name evidence="9" type="ORF">CYCCA115_LOCUS22055</name>
</gene>
<accession>A0AAD2G953</accession>
<dbReference type="Gene3D" id="3.40.190.80">
    <property type="match status" value="1"/>
</dbReference>
<dbReference type="HAMAP" id="MF_01855">
    <property type="entry name" value="FBPase_class1"/>
    <property type="match status" value="1"/>
</dbReference>
<dbReference type="PANTHER" id="PTHR11556">
    <property type="entry name" value="FRUCTOSE-1,6-BISPHOSPHATASE-RELATED"/>
    <property type="match status" value="1"/>
</dbReference>
<dbReference type="GO" id="GO:0005737">
    <property type="term" value="C:cytoplasm"/>
    <property type="evidence" value="ECO:0007669"/>
    <property type="project" value="TreeGrafter"/>
</dbReference>
<dbReference type="GO" id="GO:0046872">
    <property type="term" value="F:metal ion binding"/>
    <property type="evidence" value="ECO:0007669"/>
    <property type="project" value="UniProtKB-KW"/>
</dbReference>
<dbReference type="GO" id="GO:0005986">
    <property type="term" value="P:sucrose biosynthetic process"/>
    <property type="evidence" value="ECO:0007669"/>
    <property type="project" value="TreeGrafter"/>
</dbReference>
<keyword evidence="2" id="KW-0479">Metal-binding</keyword>
<dbReference type="InterPro" id="IPR044015">
    <property type="entry name" value="FBPase_C_dom"/>
</dbReference>
<evidence type="ECO:0000256" key="2">
    <source>
        <dbReference type="ARBA" id="ARBA00022723"/>
    </source>
</evidence>
<comment type="similarity">
    <text evidence="1">Belongs to the FBPase class 1 family.</text>
</comment>
<keyword evidence="4" id="KW-0460">Magnesium</keyword>
<feature type="domain" description="Fructose-1-6-bisphosphatase class 1 C-terminal" evidence="8">
    <location>
        <begin position="252"/>
        <end position="378"/>
    </location>
</feature>
<evidence type="ECO:0000256" key="4">
    <source>
        <dbReference type="ARBA" id="ARBA00022842"/>
    </source>
</evidence>
<comment type="caution">
    <text evidence="9">The sequence shown here is derived from an EMBL/GenBank/DDBJ whole genome shotgun (WGS) entry which is preliminary data.</text>
</comment>
<evidence type="ECO:0000259" key="7">
    <source>
        <dbReference type="Pfam" id="PF00316"/>
    </source>
</evidence>
<dbReference type="Gene3D" id="3.30.540.10">
    <property type="entry name" value="Fructose-1,6-Bisphosphatase, subunit A, domain 1"/>
    <property type="match status" value="1"/>
</dbReference>
<keyword evidence="5" id="KW-0119">Carbohydrate metabolism</keyword>
<dbReference type="GO" id="GO:0006000">
    <property type="term" value="P:fructose metabolic process"/>
    <property type="evidence" value="ECO:0007669"/>
    <property type="project" value="TreeGrafter"/>
</dbReference>
<dbReference type="GO" id="GO:0006094">
    <property type="term" value="P:gluconeogenesis"/>
    <property type="evidence" value="ECO:0007669"/>
    <property type="project" value="TreeGrafter"/>
</dbReference>
<proteinExistence type="inferred from homology"/>
<organism evidence="9 10">
    <name type="scientific">Cylindrotheca closterium</name>
    <dbReference type="NCBI Taxonomy" id="2856"/>
    <lineage>
        <taxon>Eukaryota</taxon>
        <taxon>Sar</taxon>
        <taxon>Stramenopiles</taxon>
        <taxon>Ochrophyta</taxon>
        <taxon>Bacillariophyta</taxon>
        <taxon>Bacillariophyceae</taxon>
        <taxon>Bacillariophycidae</taxon>
        <taxon>Bacillariales</taxon>
        <taxon>Bacillariaceae</taxon>
        <taxon>Cylindrotheca</taxon>
    </lineage>
</organism>
<dbReference type="PANTHER" id="PTHR11556:SF35">
    <property type="entry name" value="SEDOHEPTULOSE-1,7-BISPHOSPHATASE, CHLOROPLASTIC"/>
    <property type="match status" value="1"/>
</dbReference>
<keyword evidence="10" id="KW-1185">Reference proteome</keyword>
<dbReference type="InterPro" id="IPR000146">
    <property type="entry name" value="FBPase_class-1"/>
</dbReference>
<keyword evidence="3" id="KW-0378">Hydrolase</keyword>
<dbReference type="GO" id="GO:0030388">
    <property type="term" value="P:fructose 1,6-bisphosphate metabolic process"/>
    <property type="evidence" value="ECO:0007669"/>
    <property type="project" value="TreeGrafter"/>
</dbReference>
<reference evidence="9" key="1">
    <citation type="submission" date="2023-08" db="EMBL/GenBank/DDBJ databases">
        <authorList>
            <person name="Audoor S."/>
            <person name="Bilcke G."/>
        </authorList>
    </citation>
    <scope>NUCLEOTIDE SEQUENCE</scope>
</reference>
<evidence type="ECO:0000256" key="3">
    <source>
        <dbReference type="ARBA" id="ARBA00022801"/>
    </source>
</evidence>
<dbReference type="SUPFAM" id="SSF56655">
    <property type="entry name" value="Carbohydrate phosphatase"/>
    <property type="match status" value="1"/>
</dbReference>